<comment type="caution">
    <text evidence="1">The sequence shown here is derived from an EMBL/GenBank/DDBJ whole genome shotgun (WGS) entry which is preliminary data.</text>
</comment>
<dbReference type="EMBL" id="JABKKF010000006">
    <property type="protein sequence ID" value="NPD92217.1"/>
    <property type="molecule type" value="Genomic_DNA"/>
</dbReference>
<gene>
    <name evidence="1" type="ORF">HPS56_07635</name>
</gene>
<protein>
    <submittedName>
        <fullName evidence="1">Uncharacterized protein</fullName>
    </submittedName>
</protein>
<sequence length="169" mass="19207">MCAIAAPPLPVSFDENFAHTVSIVEIKSHGCTPEINEIEIHNPHPMVTLPAKGTSTFSEAIQLLKEFPENIPAYIRLNIETEDFLHPEANDEAIAMTKEKQCRFCNINVKRNLGKQAQEKILNIQEFRSEAPIDIARRYADDIGIAFDEDMQNLFNETLKLIDNDLRNE</sequence>
<evidence type="ECO:0000313" key="2">
    <source>
        <dbReference type="Proteomes" id="UP000714420"/>
    </source>
</evidence>
<dbReference type="Proteomes" id="UP000714420">
    <property type="component" value="Unassembled WGS sequence"/>
</dbReference>
<accession>A0ABX2APQ2</accession>
<keyword evidence="2" id="KW-1185">Reference proteome</keyword>
<organism evidence="1 2">
    <name type="scientific">Xylanibacter muris</name>
    <dbReference type="NCBI Taxonomy" id="2736290"/>
    <lineage>
        <taxon>Bacteria</taxon>
        <taxon>Pseudomonadati</taxon>
        <taxon>Bacteroidota</taxon>
        <taxon>Bacteroidia</taxon>
        <taxon>Bacteroidales</taxon>
        <taxon>Prevotellaceae</taxon>
        <taxon>Xylanibacter</taxon>
    </lineage>
</organism>
<reference evidence="1 2" key="1">
    <citation type="submission" date="2020-05" db="EMBL/GenBank/DDBJ databases">
        <title>Distinct polysaccharide utilization as determinants for interspecies competition between intestinal Prevotella spp.</title>
        <authorList>
            <person name="Galvez E.J.C."/>
            <person name="Iljazovic A."/>
            <person name="Strowig T."/>
        </authorList>
    </citation>
    <scope>NUCLEOTIDE SEQUENCE [LARGE SCALE GENOMIC DNA]</scope>
    <source>
        <strain evidence="1 2">PMUR</strain>
    </source>
</reference>
<proteinExistence type="predicted"/>
<name>A0ABX2APQ2_9BACT</name>
<dbReference type="RefSeq" id="WP_172275568.1">
    <property type="nucleotide sequence ID" value="NZ_CASGMU010000014.1"/>
</dbReference>
<evidence type="ECO:0000313" key="1">
    <source>
        <dbReference type="EMBL" id="NPD92217.1"/>
    </source>
</evidence>